<evidence type="ECO:0000256" key="1">
    <source>
        <dbReference type="SAM" id="Phobius"/>
    </source>
</evidence>
<proteinExistence type="predicted"/>
<feature type="transmembrane region" description="Helical" evidence="1">
    <location>
        <begin position="228"/>
        <end position="248"/>
    </location>
</feature>
<feature type="transmembrane region" description="Helical" evidence="1">
    <location>
        <begin position="169"/>
        <end position="187"/>
    </location>
</feature>
<protein>
    <recommendedName>
        <fullName evidence="3">Glycosyltransferase RgtA/B/C/D-like domain-containing protein</fullName>
    </recommendedName>
</protein>
<feature type="transmembrane region" description="Helical" evidence="1">
    <location>
        <begin position="110"/>
        <end position="130"/>
    </location>
</feature>
<feature type="transmembrane region" description="Helical" evidence="1">
    <location>
        <begin position="336"/>
        <end position="355"/>
    </location>
</feature>
<keyword evidence="1" id="KW-0472">Membrane</keyword>
<feature type="transmembrane region" description="Helical" evidence="1">
    <location>
        <begin position="361"/>
        <end position="378"/>
    </location>
</feature>
<sequence>MDKSYIPMMDVWGVVLAPIYIIILTSVLIKINNSMKAGFSSRVIASLFLYYYLFFLVGTLNPLIPDFPDTRLFSLIISENYFPPDQSLGVRLFYYITYPFRIISLFKIELFILFQLFIFIISLMVLWKSWQIVLEKNNYSKSLGVHVFLTLTAVYPAFLLYMPIPLREFFILFGFSVMVYGLIDKYYNNNGLMYIVLGSILLLFGRPQLIVIVIIFFALFQKTKWIKYTLVVGSIFVIPVLFTTILSFKFTPDFFEYIRNGSFNKYYPMSYGEVEWNTYVDILKDMPSLLMQFLLSPLPLLHDMNPIHYLAVFMDAIFLIIVYIAVIYAGIRVSKVYVFIFILAASIFSIWEFHITGAARHRMPLVMIMLPVASYGLLKMYQDIKAKI</sequence>
<feature type="transmembrane region" description="Helical" evidence="1">
    <location>
        <begin position="12"/>
        <end position="31"/>
    </location>
</feature>
<accession>A0A6S6SVK1</accession>
<feature type="transmembrane region" description="Helical" evidence="1">
    <location>
        <begin position="307"/>
        <end position="329"/>
    </location>
</feature>
<organism evidence="2">
    <name type="scientific">uncultured Sulfurovum sp</name>
    <dbReference type="NCBI Taxonomy" id="269237"/>
    <lineage>
        <taxon>Bacteria</taxon>
        <taxon>Pseudomonadati</taxon>
        <taxon>Campylobacterota</taxon>
        <taxon>Epsilonproteobacteria</taxon>
        <taxon>Campylobacterales</taxon>
        <taxon>Sulfurovaceae</taxon>
        <taxon>Sulfurovum</taxon>
        <taxon>environmental samples</taxon>
    </lineage>
</organism>
<evidence type="ECO:0008006" key="3">
    <source>
        <dbReference type="Google" id="ProtNLM"/>
    </source>
</evidence>
<dbReference type="EMBL" id="CACVAS010000058">
    <property type="protein sequence ID" value="CAA6812569.1"/>
    <property type="molecule type" value="Genomic_DNA"/>
</dbReference>
<feature type="transmembrane region" description="Helical" evidence="1">
    <location>
        <begin position="43"/>
        <end position="61"/>
    </location>
</feature>
<keyword evidence="1" id="KW-0812">Transmembrane</keyword>
<feature type="transmembrane region" description="Helical" evidence="1">
    <location>
        <begin position="142"/>
        <end position="162"/>
    </location>
</feature>
<keyword evidence="1" id="KW-1133">Transmembrane helix</keyword>
<reference evidence="2" key="1">
    <citation type="submission" date="2020-01" db="EMBL/GenBank/DDBJ databases">
        <authorList>
            <person name="Meier V. D."/>
            <person name="Meier V D."/>
        </authorList>
    </citation>
    <scope>NUCLEOTIDE SEQUENCE</scope>
    <source>
        <strain evidence="2">HLG_WM_MAG_01</strain>
    </source>
</reference>
<dbReference type="AlphaFoldDB" id="A0A6S6SVK1"/>
<feature type="transmembrane region" description="Helical" evidence="1">
    <location>
        <begin position="193"/>
        <end position="219"/>
    </location>
</feature>
<evidence type="ECO:0000313" key="2">
    <source>
        <dbReference type="EMBL" id="CAA6812569.1"/>
    </source>
</evidence>
<gene>
    <name evidence="2" type="ORF">HELGO_WM301</name>
</gene>
<name>A0A6S6SVK1_9BACT</name>